<dbReference type="PANTHER" id="PTHR42945">
    <property type="entry name" value="HISTIDINE BIOSYNTHESIS BIFUNCTIONAL PROTEIN"/>
    <property type="match status" value="1"/>
</dbReference>
<dbReference type="GO" id="GO:0004635">
    <property type="term" value="F:phosphoribosyl-AMP cyclohydrolase activity"/>
    <property type="evidence" value="ECO:0007669"/>
    <property type="project" value="UniProtKB-EC"/>
</dbReference>
<comment type="similarity">
    <text evidence="7">In the N-terminal section; belongs to the PRA-CH family.</text>
</comment>
<sequence length="211" mass="23643">MSTIQFDEKGLIPAVVQDHQTRKLLMVAYMNRESLAKTLESKEAWFYSRSRENLWHKGETSGNFLIVRSIKLDCDGDTLLLEVDPKGPACHTGAESCFNTDLSDLDNCNFIGADTDLNVFRDLFSIIEDRKLNPKNASYTNKLFDEGVNRIAQKVVEEAGETAIAGVTGQKEELASEISDLIYHVFVLISANNMSLEQVFAELSKRRESGN</sequence>
<keyword evidence="11" id="KW-0963">Cytoplasm</keyword>
<dbReference type="UniPathway" id="UPA00031">
    <property type="reaction ID" value="UER00007"/>
</dbReference>
<dbReference type="Pfam" id="PF01503">
    <property type="entry name" value="PRA-PH"/>
    <property type="match status" value="1"/>
</dbReference>
<proteinExistence type="inferred from homology"/>
<keyword evidence="17" id="KW-0511">Multifunctional enzyme</keyword>
<keyword evidence="12" id="KW-0028">Amino-acid biosynthesis</keyword>
<dbReference type="HAMAP" id="MF_01020">
    <property type="entry name" value="HisE"/>
    <property type="match status" value="1"/>
</dbReference>
<keyword evidence="15" id="KW-0067">ATP-binding</keyword>
<comment type="pathway">
    <text evidence="5">Amino-acid biosynthesis; L-histidine biosynthesis; L-histidine from 5-phospho-alpha-D-ribose 1-diphosphate: step 2/9.</text>
</comment>
<feature type="domain" description="Phosphoribosyl-AMP cyclohydrolase" evidence="18">
    <location>
        <begin position="26"/>
        <end position="99"/>
    </location>
</feature>
<evidence type="ECO:0000256" key="4">
    <source>
        <dbReference type="ARBA" id="ARBA00005169"/>
    </source>
</evidence>
<evidence type="ECO:0000256" key="2">
    <source>
        <dbReference type="ARBA" id="ARBA00001460"/>
    </source>
</evidence>
<dbReference type="InterPro" id="IPR023019">
    <property type="entry name" value="His_synth_HisIE"/>
</dbReference>
<comment type="catalytic activity">
    <reaction evidence="1">
        <text>1-(5-phospho-beta-D-ribosyl)-5'-AMP + H2O = 1-(5-phospho-beta-D-ribosyl)-5-[(5-phospho-beta-D-ribosylamino)methylideneamino]imidazole-4-carboxamide</text>
        <dbReference type="Rhea" id="RHEA:20049"/>
        <dbReference type="ChEBI" id="CHEBI:15377"/>
        <dbReference type="ChEBI" id="CHEBI:58435"/>
        <dbReference type="ChEBI" id="CHEBI:59457"/>
        <dbReference type="EC" id="3.5.4.19"/>
    </reaction>
</comment>
<dbReference type="EC" id="3.5.4.19" evidence="9"/>
<dbReference type="GO" id="GO:0004636">
    <property type="term" value="F:phosphoribosyl-ATP diphosphatase activity"/>
    <property type="evidence" value="ECO:0007669"/>
    <property type="project" value="UniProtKB-EC"/>
</dbReference>
<evidence type="ECO:0000256" key="11">
    <source>
        <dbReference type="ARBA" id="ARBA00022490"/>
    </source>
</evidence>
<evidence type="ECO:0000256" key="13">
    <source>
        <dbReference type="ARBA" id="ARBA00022741"/>
    </source>
</evidence>
<dbReference type="GO" id="GO:0005737">
    <property type="term" value="C:cytoplasm"/>
    <property type="evidence" value="ECO:0007669"/>
    <property type="project" value="UniProtKB-SubCell"/>
</dbReference>
<comment type="similarity">
    <text evidence="6">In the C-terminal section; belongs to the PRA-PH family.</text>
</comment>
<organism evidence="19">
    <name type="scientific">marine metagenome</name>
    <dbReference type="NCBI Taxonomy" id="408172"/>
    <lineage>
        <taxon>unclassified sequences</taxon>
        <taxon>metagenomes</taxon>
        <taxon>ecological metagenomes</taxon>
    </lineage>
</organism>
<dbReference type="InterPro" id="IPR021130">
    <property type="entry name" value="PRib-ATP_PPHydrolase-like"/>
</dbReference>
<dbReference type="HAMAP" id="MF_01021">
    <property type="entry name" value="HisI"/>
    <property type="match status" value="1"/>
</dbReference>
<evidence type="ECO:0000256" key="17">
    <source>
        <dbReference type="ARBA" id="ARBA00023268"/>
    </source>
</evidence>
<gene>
    <name evidence="19" type="ORF">METZ01_LOCUS367394</name>
</gene>
<dbReference type="Pfam" id="PF01502">
    <property type="entry name" value="PRA-CH"/>
    <property type="match status" value="1"/>
</dbReference>
<evidence type="ECO:0000256" key="16">
    <source>
        <dbReference type="ARBA" id="ARBA00023102"/>
    </source>
</evidence>
<name>A0A382SX52_9ZZZZ</name>
<dbReference type="InterPro" id="IPR002496">
    <property type="entry name" value="PRib_AMP_CycHydrolase_dom"/>
</dbReference>
<keyword evidence="13" id="KW-0547">Nucleotide-binding</keyword>
<dbReference type="NCBIfam" id="TIGR03188">
    <property type="entry name" value="histidine_hisI"/>
    <property type="match status" value="1"/>
</dbReference>
<dbReference type="FunFam" id="3.10.20.810:FF:000001">
    <property type="entry name" value="Histidine biosynthesis bifunctional protein HisIE"/>
    <property type="match status" value="1"/>
</dbReference>
<dbReference type="GO" id="GO:0000105">
    <property type="term" value="P:L-histidine biosynthetic process"/>
    <property type="evidence" value="ECO:0007669"/>
    <property type="project" value="UniProtKB-UniPathway"/>
</dbReference>
<dbReference type="EMBL" id="UINC01132307">
    <property type="protein sequence ID" value="SVD14540.1"/>
    <property type="molecule type" value="Genomic_DNA"/>
</dbReference>
<keyword evidence="14" id="KW-0378">Hydrolase</keyword>
<dbReference type="InterPro" id="IPR026660">
    <property type="entry name" value="PRA-CH"/>
</dbReference>
<comment type="pathway">
    <text evidence="4">Amino-acid biosynthesis; L-histidine biosynthesis; L-histidine from 5-phospho-alpha-D-ribose 1-diphosphate: step 3/9.</text>
</comment>
<dbReference type="SUPFAM" id="SSF101386">
    <property type="entry name" value="all-alpha NTP pyrophosphatases"/>
    <property type="match status" value="1"/>
</dbReference>
<dbReference type="PANTHER" id="PTHR42945:SF1">
    <property type="entry name" value="HISTIDINE BIOSYNTHESIS BIFUNCTIONAL PROTEIN HIS7"/>
    <property type="match status" value="1"/>
</dbReference>
<keyword evidence="16" id="KW-0368">Histidine biosynthesis</keyword>
<dbReference type="EC" id="3.6.1.31" evidence="8"/>
<dbReference type="InterPro" id="IPR008179">
    <property type="entry name" value="HisE"/>
</dbReference>
<dbReference type="NCBIfam" id="NF000768">
    <property type="entry name" value="PRK00051.1"/>
    <property type="match status" value="1"/>
</dbReference>
<protein>
    <recommendedName>
        <fullName evidence="10">Histidine biosynthesis bifunctional protein HisIE</fullName>
        <ecNumber evidence="9">3.5.4.19</ecNumber>
        <ecNumber evidence="8">3.6.1.31</ecNumber>
    </recommendedName>
</protein>
<accession>A0A382SX52</accession>
<evidence type="ECO:0000256" key="1">
    <source>
        <dbReference type="ARBA" id="ARBA00000024"/>
    </source>
</evidence>
<dbReference type="Gene3D" id="3.10.20.810">
    <property type="entry name" value="Phosphoribosyl-AMP cyclohydrolase"/>
    <property type="match status" value="1"/>
</dbReference>
<dbReference type="AlphaFoldDB" id="A0A382SX52"/>
<evidence type="ECO:0000256" key="12">
    <source>
        <dbReference type="ARBA" id="ARBA00022605"/>
    </source>
</evidence>
<evidence type="ECO:0000256" key="7">
    <source>
        <dbReference type="ARBA" id="ARBA00008299"/>
    </source>
</evidence>
<comment type="catalytic activity">
    <reaction evidence="2">
        <text>1-(5-phospho-beta-D-ribosyl)-ATP + H2O = 1-(5-phospho-beta-D-ribosyl)-5'-AMP + diphosphate + H(+)</text>
        <dbReference type="Rhea" id="RHEA:22828"/>
        <dbReference type="ChEBI" id="CHEBI:15377"/>
        <dbReference type="ChEBI" id="CHEBI:15378"/>
        <dbReference type="ChEBI" id="CHEBI:33019"/>
        <dbReference type="ChEBI" id="CHEBI:59457"/>
        <dbReference type="ChEBI" id="CHEBI:73183"/>
        <dbReference type="EC" id="3.6.1.31"/>
    </reaction>
</comment>
<comment type="subcellular location">
    <subcellularLocation>
        <location evidence="3">Cytoplasm</location>
    </subcellularLocation>
</comment>
<evidence type="ECO:0000256" key="14">
    <source>
        <dbReference type="ARBA" id="ARBA00022801"/>
    </source>
</evidence>
<dbReference type="HAMAP" id="MF_01019">
    <property type="entry name" value="HisIE"/>
    <property type="match status" value="1"/>
</dbReference>
<dbReference type="NCBIfam" id="NF002747">
    <property type="entry name" value="PRK02759.1"/>
    <property type="match status" value="1"/>
</dbReference>
<evidence type="ECO:0000259" key="18">
    <source>
        <dbReference type="Pfam" id="PF01502"/>
    </source>
</evidence>
<evidence type="ECO:0000256" key="10">
    <source>
        <dbReference type="ARBA" id="ARBA00017720"/>
    </source>
</evidence>
<dbReference type="InterPro" id="IPR038019">
    <property type="entry name" value="PRib_AMP_CycHydrolase_sf"/>
</dbReference>
<dbReference type="SUPFAM" id="SSF141734">
    <property type="entry name" value="HisI-like"/>
    <property type="match status" value="1"/>
</dbReference>
<evidence type="ECO:0000256" key="6">
    <source>
        <dbReference type="ARBA" id="ARBA00007731"/>
    </source>
</evidence>
<evidence type="ECO:0000256" key="5">
    <source>
        <dbReference type="ARBA" id="ARBA00005204"/>
    </source>
</evidence>
<evidence type="ECO:0000256" key="8">
    <source>
        <dbReference type="ARBA" id="ARBA00012414"/>
    </source>
</evidence>
<evidence type="ECO:0000256" key="15">
    <source>
        <dbReference type="ARBA" id="ARBA00022840"/>
    </source>
</evidence>
<dbReference type="GO" id="GO:0005524">
    <property type="term" value="F:ATP binding"/>
    <property type="evidence" value="ECO:0007669"/>
    <property type="project" value="UniProtKB-KW"/>
</dbReference>
<evidence type="ECO:0000256" key="3">
    <source>
        <dbReference type="ARBA" id="ARBA00004496"/>
    </source>
</evidence>
<reference evidence="19" key="1">
    <citation type="submission" date="2018-05" db="EMBL/GenBank/DDBJ databases">
        <authorList>
            <person name="Lanie J.A."/>
            <person name="Ng W.-L."/>
            <person name="Kazmierczak K.M."/>
            <person name="Andrzejewski T.M."/>
            <person name="Davidsen T.M."/>
            <person name="Wayne K.J."/>
            <person name="Tettelin H."/>
            <person name="Glass J.I."/>
            <person name="Rusch D."/>
            <person name="Podicherti R."/>
            <person name="Tsui H.-C.T."/>
            <person name="Winkler M.E."/>
        </authorList>
    </citation>
    <scope>NUCLEOTIDE SEQUENCE</scope>
</reference>
<evidence type="ECO:0000313" key="19">
    <source>
        <dbReference type="EMBL" id="SVD14540.1"/>
    </source>
</evidence>
<evidence type="ECO:0000256" key="9">
    <source>
        <dbReference type="ARBA" id="ARBA00012721"/>
    </source>
</evidence>
<dbReference type="Gene3D" id="1.10.287.1080">
    <property type="entry name" value="MazG-like"/>
    <property type="match status" value="1"/>
</dbReference>
<dbReference type="CDD" id="cd11534">
    <property type="entry name" value="NTP-PPase_HisIE_like"/>
    <property type="match status" value="1"/>
</dbReference>